<dbReference type="GO" id="GO:0022857">
    <property type="term" value="F:transmembrane transporter activity"/>
    <property type="evidence" value="ECO:0007669"/>
    <property type="project" value="InterPro"/>
</dbReference>
<keyword evidence="1" id="KW-1133">Transmembrane helix</keyword>
<keyword evidence="1" id="KW-0812">Transmembrane</keyword>
<dbReference type="InterPro" id="IPR011701">
    <property type="entry name" value="MFS"/>
</dbReference>
<feature type="transmembrane region" description="Helical" evidence="1">
    <location>
        <begin position="297"/>
        <end position="318"/>
    </location>
</feature>
<sequence length="411" mass="45976">MPVLARLKNEFSFIKGNILINSVTLAIILVTSAIPYTYYPKYIEGLGGTPFIVGIIGFAAYATLALVQIPGGYLADKHGRRRLTVIMTFTISTTYFLFAIAPNWQFFLIVTILQNLFMIYQPALQALVADSTPPEKRGLGFSIINLLHYISVPSPIIAGILVVQFGLIQGMQIAYLIVTVAFIVVAILRIRFKETLKKTMETNPIRDLIRNIPKAYNKSIKALIKSSKPMLFLFTSFAIYHFAWYMCYPYLILYATGVMNISDFDWATLMAWFSVVNVLSAIPCGKIVDRFGRKKPLTIAWFLFIPGLVGFVYGNVIIISASLLLLGVALILANIAYQALMTDFVARKKRGKIIGSTNFFFNILSAVGQLSGGFIYDYVSPGFPFIFSAILFIPCLFLTFFKVHDPDSREI</sequence>
<dbReference type="CDD" id="cd17325">
    <property type="entry name" value="MFS_MdtG_SLC18_like"/>
    <property type="match status" value="1"/>
</dbReference>
<feature type="domain" description="Major facilitator superfamily (MFS) profile" evidence="2">
    <location>
        <begin position="10"/>
        <end position="407"/>
    </location>
</feature>
<evidence type="ECO:0000256" key="1">
    <source>
        <dbReference type="SAM" id="Phobius"/>
    </source>
</evidence>
<dbReference type="SUPFAM" id="SSF103473">
    <property type="entry name" value="MFS general substrate transporter"/>
    <property type="match status" value="1"/>
</dbReference>
<feature type="transmembrane region" description="Helical" evidence="1">
    <location>
        <begin position="141"/>
        <end position="167"/>
    </location>
</feature>
<feature type="transmembrane region" description="Helical" evidence="1">
    <location>
        <begin position="324"/>
        <end position="346"/>
    </location>
</feature>
<dbReference type="PROSITE" id="PS50850">
    <property type="entry name" value="MFS"/>
    <property type="match status" value="1"/>
</dbReference>
<name>A0A0M0BNZ0_9ARCH</name>
<feature type="transmembrane region" description="Helical" evidence="1">
    <location>
        <begin position="231"/>
        <end position="254"/>
    </location>
</feature>
<gene>
    <name evidence="3" type="ORF">AC477_05225</name>
</gene>
<dbReference type="InterPro" id="IPR020846">
    <property type="entry name" value="MFS_dom"/>
</dbReference>
<dbReference type="Gene3D" id="1.20.1250.20">
    <property type="entry name" value="MFS general substrate transporter like domains"/>
    <property type="match status" value="2"/>
</dbReference>
<dbReference type="AlphaFoldDB" id="A0A0M0BNZ0"/>
<dbReference type="Pfam" id="PF07690">
    <property type="entry name" value="MFS_1"/>
    <property type="match status" value="1"/>
</dbReference>
<feature type="transmembrane region" description="Helical" evidence="1">
    <location>
        <begin position="382"/>
        <end position="401"/>
    </location>
</feature>
<evidence type="ECO:0000313" key="3">
    <source>
        <dbReference type="EMBL" id="KON30139.1"/>
    </source>
</evidence>
<reference evidence="3 4" key="1">
    <citation type="submission" date="2015-06" db="EMBL/GenBank/DDBJ databases">
        <title>New insights into the roles of widespread benthic archaea in carbon and nitrogen cycling.</title>
        <authorList>
            <person name="Lazar C.S."/>
            <person name="Baker B.J."/>
            <person name="Seitz K.W."/>
            <person name="Hyde A.S."/>
            <person name="Dick G.J."/>
            <person name="Hinrichs K.-U."/>
            <person name="Teske A.P."/>
        </authorList>
    </citation>
    <scope>NUCLEOTIDE SEQUENCE [LARGE SCALE GENOMIC DNA]</scope>
    <source>
        <strain evidence="3">SG8-32-1</strain>
    </source>
</reference>
<dbReference type="PANTHER" id="PTHR23518">
    <property type="entry name" value="C-METHYLTRANSFERASE"/>
    <property type="match status" value="1"/>
</dbReference>
<keyword evidence="1" id="KW-0472">Membrane</keyword>
<feature type="transmembrane region" description="Helical" evidence="1">
    <location>
        <begin position="83"/>
        <end position="100"/>
    </location>
</feature>
<comment type="caution">
    <text evidence="3">The sequence shown here is derived from an EMBL/GenBank/DDBJ whole genome shotgun (WGS) entry which is preliminary data.</text>
</comment>
<accession>A0A0M0BNZ0</accession>
<feature type="transmembrane region" description="Helical" evidence="1">
    <location>
        <begin position="358"/>
        <end position="376"/>
    </location>
</feature>
<organism evidence="3 4">
    <name type="scientific">miscellaneous Crenarchaeota group-1 archaeon SG8-32-1</name>
    <dbReference type="NCBI Taxonomy" id="1685124"/>
    <lineage>
        <taxon>Archaea</taxon>
        <taxon>Candidatus Bathyarchaeota</taxon>
        <taxon>MCG-1</taxon>
    </lineage>
</organism>
<protein>
    <recommendedName>
        <fullName evidence="2">Major facilitator superfamily (MFS) profile domain-containing protein</fullName>
    </recommendedName>
</protein>
<proteinExistence type="predicted"/>
<dbReference type="InterPro" id="IPR036259">
    <property type="entry name" value="MFS_trans_sf"/>
</dbReference>
<feature type="transmembrane region" description="Helical" evidence="1">
    <location>
        <begin position="106"/>
        <end position="129"/>
    </location>
</feature>
<feature type="transmembrane region" description="Helical" evidence="1">
    <location>
        <begin position="18"/>
        <end position="39"/>
    </location>
</feature>
<evidence type="ECO:0000313" key="4">
    <source>
        <dbReference type="Proteomes" id="UP000037237"/>
    </source>
</evidence>
<feature type="transmembrane region" description="Helical" evidence="1">
    <location>
        <begin position="173"/>
        <end position="190"/>
    </location>
</feature>
<dbReference type="EMBL" id="LFWU01000133">
    <property type="protein sequence ID" value="KON30139.1"/>
    <property type="molecule type" value="Genomic_DNA"/>
</dbReference>
<feature type="transmembrane region" description="Helical" evidence="1">
    <location>
        <begin position="51"/>
        <end position="71"/>
    </location>
</feature>
<feature type="transmembrane region" description="Helical" evidence="1">
    <location>
        <begin position="266"/>
        <end position="285"/>
    </location>
</feature>
<evidence type="ECO:0000259" key="2">
    <source>
        <dbReference type="PROSITE" id="PS50850"/>
    </source>
</evidence>
<dbReference type="Proteomes" id="UP000037237">
    <property type="component" value="Unassembled WGS sequence"/>
</dbReference>
<dbReference type="PANTHER" id="PTHR23518:SF2">
    <property type="entry name" value="MAJOR FACILITATOR SUPERFAMILY TRANSPORTER"/>
    <property type="match status" value="1"/>
</dbReference>